<dbReference type="AlphaFoldDB" id="A0A7Z8ZA82"/>
<gene>
    <name evidence="1" type="ORF">NCTC9997_03122</name>
</gene>
<protein>
    <submittedName>
        <fullName evidence="1">Uncharacterized protein</fullName>
    </submittedName>
</protein>
<proteinExistence type="predicted"/>
<sequence>MQSIPGLSARDVVGRGFEKIANGWAKIVPTAQNQLVISALTVVDHCRFSATARIQS</sequence>
<reference evidence="1 2" key="1">
    <citation type="submission" date="2018-12" db="EMBL/GenBank/DDBJ databases">
        <authorList>
            <consortium name="Pathogen Informatics"/>
        </authorList>
    </citation>
    <scope>NUCLEOTIDE SEQUENCE [LARGE SCALE GENOMIC DNA]</scope>
    <source>
        <strain evidence="1 2">NCTC9997</strain>
    </source>
</reference>
<accession>A0A7Z8ZA82</accession>
<dbReference type="EMBL" id="LR134253">
    <property type="protein sequence ID" value="VED50195.1"/>
    <property type="molecule type" value="Genomic_DNA"/>
</dbReference>
<name>A0A7Z8ZA82_RAOTE</name>
<dbReference type="Proteomes" id="UP000267630">
    <property type="component" value="Chromosome 3"/>
</dbReference>
<evidence type="ECO:0000313" key="2">
    <source>
        <dbReference type="Proteomes" id="UP000267630"/>
    </source>
</evidence>
<evidence type="ECO:0000313" key="1">
    <source>
        <dbReference type="EMBL" id="VED50195.1"/>
    </source>
</evidence>
<organism evidence="1 2">
    <name type="scientific">Raoultella terrigena</name>
    <name type="common">Klebsiella terrigena</name>
    <dbReference type="NCBI Taxonomy" id="577"/>
    <lineage>
        <taxon>Bacteria</taxon>
        <taxon>Pseudomonadati</taxon>
        <taxon>Pseudomonadota</taxon>
        <taxon>Gammaproteobacteria</taxon>
        <taxon>Enterobacterales</taxon>
        <taxon>Enterobacteriaceae</taxon>
        <taxon>Klebsiella/Raoultella group</taxon>
        <taxon>Raoultella</taxon>
    </lineage>
</organism>
<keyword evidence="2" id="KW-1185">Reference proteome</keyword>